<accession>A0A399J901</accession>
<organism evidence="2 3">
    <name type="scientific">Galactobacter valiniphilus</name>
    <dbReference type="NCBI Taxonomy" id="2676122"/>
    <lineage>
        <taxon>Bacteria</taxon>
        <taxon>Bacillati</taxon>
        <taxon>Actinomycetota</taxon>
        <taxon>Actinomycetes</taxon>
        <taxon>Micrococcales</taxon>
        <taxon>Micrococcaceae</taxon>
        <taxon>Galactobacter</taxon>
    </lineage>
</organism>
<protein>
    <submittedName>
        <fullName evidence="2">Dienelactone hydrolase</fullName>
    </submittedName>
</protein>
<proteinExistence type="predicted"/>
<dbReference type="GO" id="GO:0016787">
    <property type="term" value="F:hydrolase activity"/>
    <property type="evidence" value="ECO:0007669"/>
    <property type="project" value="UniProtKB-KW"/>
</dbReference>
<dbReference type="Pfam" id="PF01738">
    <property type="entry name" value="DLH"/>
    <property type="match status" value="1"/>
</dbReference>
<evidence type="ECO:0000313" key="2">
    <source>
        <dbReference type="EMBL" id="RII42061.1"/>
    </source>
</evidence>
<dbReference type="EMBL" id="QQXK01000016">
    <property type="protein sequence ID" value="RII42061.1"/>
    <property type="molecule type" value="Genomic_DNA"/>
</dbReference>
<feature type="domain" description="Dienelactone hydrolase" evidence="1">
    <location>
        <begin position="5"/>
        <end position="189"/>
    </location>
</feature>
<dbReference type="SUPFAM" id="SSF53474">
    <property type="entry name" value="alpha/beta-Hydrolases"/>
    <property type="match status" value="1"/>
</dbReference>
<name>A0A399J901_9MICC</name>
<keyword evidence="3" id="KW-1185">Reference proteome</keyword>
<dbReference type="InterPro" id="IPR002925">
    <property type="entry name" value="Dienelactn_hydro"/>
</dbReference>
<evidence type="ECO:0000313" key="3">
    <source>
        <dbReference type="Proteomes" id="UP000265419"/>
    </source>
</evidence>
<keyword evidence="2" id="KW-0378">Hydrolase</keyword>
<reference evidence="2 3" key="1">
    <citation type="submission" date="2018-07" db="EMBL/GenBank/DDBJ databases">
        <title>Arthrobacter sp. nov., isolated from raw cow's milk with high bacterial count.</title>
        <authorList>
            <person name="Hahne J."/>
            <person name="Isele D."/>
            <person name="Lipski A."/>
        </authorList>
    </citation>
    <scope>NUCLEOTIDE SEQUENCE [LARGE SCALE GENOMIC DNA]</scope>
    <source>
        <strain evidence="2 3">JZ R-35</strain>
    </source>
</reference>
<dbReference type="RefSeq" id="WP_119424817.1">
    <property type="nucleotide sequence ID" value="NZ_QQXK01000016.1"/>
</dbReference>
<evidence type="ECO:0000259" key="1">
    <source>
        <dbReference type="Pfam" id="PF01738"/>
    </source>
</evidence>
<gene>
    <name evidence="2" type="ORF">DWB68_09035</name>
</gene>
<sequence>MAQLLLLHHVRGITAGVRSLANAWRSAGHEVVVPDLLDGRVFDTVPEGVDYARSVGFETISARGEEAAADLSPGFVVLGLSLGAIPAMRVGVGNDAVAAVILAGACLDEDGVGAPWPRSLPLRVLASEGDEDFVMDGDLAAAEALVARGDDVKLRLMPGQEHLFMDAPDPASLAATETLYELVLRWLERIDESLPDEADIEDPVEDDLFL</sequence>
<dbReference type="Proteomes" id="UP000265419">
    <property type="component" value="Unassembled WGS sequence"/>
</dbReference>
<dbReference type="AlphaFoldDB" id="A0A399J901"/>
<comment type="caution">
    <text evidence="2">The sequence shown here is derived from an EMBL/GenBank/DDBJ whole genome shotgun (WGS) entry which is preliminary data.</text>
</comment>
<dbReference type="Gene3D" id="3.40.50.1820">
    <property type="entry name" value="alpha/beta hydrolase"/>
    <property type="match status" value="1"/>
</dbReference>
<dbReference type="InterPro" id="IPR029058">
    <property type="entry name" value="AB_hydrolase_fold"/>
</dbReference>